<evidence type="ECO:0000313" key="2">
    <source>
        <dbReference type="EMBL" id="KAH1172438.1"/>
    </source>
</evidence>
<keyword evidence="3" id="KW-1185">Reference proteome</keyword>
<evidence type="ECO:0000313" key="3">
    <source>
        <dbReference type="Proteomes" id="UP000827986"/>
    </source>
</evidence>
<accession>A0A9D4AVP0</accession>
<feature type="transmembrane region" description="Helical" evidence="1">
    <location>
        <begin position="87"/>
        <end position="113"/>
    </location>
</feature>
<sequence length="208" mass="22100">MRNPCVLIGWAVSQLANKDYTLSPHASGWEPLANQSKGGVSVVRPVMTSGCGIWHPCGTLGASRDPSPSDGSPNPGMATPTPSPSSFLLLPLPAIVFITVAAYLLLLLLILALRHCLLARGLCADCCWCEKGMLGGPCHCCLACAEACDCAPPSLTRCLDTCCPRRQGWELSTCPPFPRCCPLCDCACAYQPPDCQSINCICFEVKLL</sequence>
<proteinExistence type="predicted"/>
<keyword evidence="1" id="KW-0472">Membrane</keyword>
<name>A0A9D4AVP0_9SAUR</name>
<protein>
    <submittedName>
        <fullName evidence="2">Uncharacterized protein</fullName>
    </submittedName>
</protein>
<dbReference type="EMBL" id="JAHDVG010000483">
    <property type="protein sequence ID" value="KAH1172438.1"/>
    <property type="molecule type" value="Genomic_DNA"/>
</dbReference>
<dbReference type="Proteomes" id="UP000827986">
    <property type="component" value="Unassembled WGS sequence"/>
</dbReference>
<gene>
    <name evidence="2" type="ORF">KIL84_008056</name>
</gene>
<organism evidence="2 3">
    <name type="scientific">Mauremys mutica</name>
    <name type="common">yellowpond turtle</name>
    <dbReference type="NCBI Taxonomy" id="74926"/>
    <lineage>
        <taxon>Eukaryota</taxon>
        <taxon>Metazoa</taxon>
        <taxon>Chordata</taxon>
        <taxon>Craniata</taxon>
        <taxon>Vertebrata</taxon>
        <taxon>Euteleostomi</taxon>
        <taxon>Archelosauria</taxon>
        <taxon>Testudinata</taxon>
        <taxon>Testudines</taxon>
        <taxon>Cryptodira</taxon>
        <taxon>Durocryptodira</taxon>
        <taxon>Testudinoidea</taxon>
        <taxon>Geoemydidae</taxon>
        <taxon>Geoemydinae</taxon>
        <taxon>Mauremys</taxon>
    </lineage>
</organism>
<reference evidence="2" key="1">
    <citation type="submission" date="2021-09" db="EMBL/GenBank/DDBJ databases">
        <title>The genome of Mauremys mutica provides insights into the evolution of semi-aquatic lifestyle.</title>
        <authorList>
            <person name="Gong S."/>
            <person name="Gao Y."/>
        </authorList>
    </citation>
    <scope>NUCLEOTIDE SEQUENCE</scope>
    <source>
        <strain evidence="2">MM-2020</strain>
        <tissue evidence="2">Muscle</tissue>
    </source>
</reference>
<evidence type="ECO:0000256" key="1">
    <source>
        <dbReference type="SAM" id="Phobius"/>
    </source>
</evidence>
<keyword evidence="1" id="KW-0812">Transmembrane</keyword>
<keyword evidence="1" id="KW-1133">Transmembrane helix</keyword>
<dbReference type="AlphaFoldDB" id="A0A9D4AVP0"/>
<comment type="caution">
    <text evidence="2">The sequence shown here is derived from an EMBL/GenBank/DDBJ whole genome shotgun (WGS) entry which is preliminary data.</text>
</comment>